<dbReference type="Proteomes" id="UP000297149">
    <property type="component" value="Chromosome"/>
</dbReference>
<proteinExistence type="predicted"/>
<keyword evidence="3" id="KW-1185">Reference proteome</keyword>
<name>A0A4P7W3Y7_9BACT</name>
<dbReference type="KEGG" id="ddb:E7747_10700"/>
<accession>A0A4P7W3Y7</accession>
<evidence type="ECO:0000256" key="1">
    <source>
        <dbReference type="SAM" id="Coils"/>
    </source>
</evidence>
<reference evidence="3" key="1">
    <citation type="submission" date="2019-02" db="EMBL/GenBank/DDBJ databases">
        <title>Isolation and identification of novel species under the genus Muribaculum.</title>
        <authorList>
            <person name="Miyake S."/>
            <person name="Ding Y."/>
            <person name="Low A."/>
            <person name="Soh M."/>
            <person name="Seedorf H."/>
        </authorList>
    </citation>
    <scope>NUCLEOTIDE SEQUENCE [LARGE SCALE GENOMIC DNA]</scope>
    <source>
        <strain evidence="3">H5</strain>
    </source>
</reference>
<feature type="coiled-coil region" evidence="1">
    <location>
        <begin position="29"/>
        <end position="81"/>
    </location>
</feature>
<gene>
    <name evidence="2" type="ORF">E7747_10700</name>
</gene>
<organism evidence="2 3">
    <name type="scientific">Duncaniella dubosii</name>
    <dbReference type="NCBI Taxonomy" id="2518971"/>
    <lineage>
        <taxon>Bacteria</taxon>
        <taxon>Pseudomonadati</taxon>
        <taxon>Bacteroidota</taxon>
        <taxon>Bacteroidia</taxon>
        <taxon>Bacteroidales</taxon>
        <taxon>Muribaculaceae</taxon>
        <taxon>Duncaniella</taxon>
    </lineage>
</organism>
<evidence type="ECO:0000313" key="3">
    <source>
        <dbReference type="Proteomes" id="UP000297149"/>
    </source>
</evidence>
<sequence length="199" mass="22755">MWKIILNKYNPYLVIGILCFFLWQTYSQVAKYQHKANTLEATISDLNQEIKYTKIQLNDSIALYQAEVKSLNMTQNNLKAKYNNLLAASKVKPKDISNVTEVSSTIHSIDTVIAVIDSFGGIKAKLEDDFVDIDVEVLPDKKTIIDYEVRDSLTILSVQKKHSWLFGLIKWKEQKGIKVINHNPKAEIVSLQTIDIIEK</sequence>
<evidence type="ECO:0000313" key="2">
    <source>
        <dbReference type="EMBL" id="QCD42704.1"/>
    </source>
</evidence>
<dbReference type="EMBL" id="CP039396">
    <property type="protein sequence ID" value="QCD42704.1"/>
    <property type="molecule type" value="Genomic_DNA"/>
</dbReference>
<protein>
    <submittedName>
        <fullName evidence="2">Uncharacterized protein</fullName>
    </submittedName>
</protein>
<keyword evidence="1" id="KW-0175">Coiled coil</keyword>
<dbReference type="AlphaFoldDB" id="A0A4P7W3Y7"/>
<dbReference type="RefSeq" id="WP_136415877.1">
    <property type="nucleotide sequence ID" value="NZ_CAXHQF010000135.1"/>
</dbReference>